<feature type="domain" description="HTH myb-type" evidence="4">
    <location>
        <begin position="278"/>
        <end position="337"/>
    </location>
</feature>
<dbReference type="Pfam" id="PF00249">
    <property type="entry name" value="Myb_DNA-binding"/>
    <property type="match status" value="2"/>
</dbReference>
<organism evidence="5 6">
    <name type="scientific">Exophiala aquamarina CBS 119918</name>
    <dbReference type="NCBI Taxonomy" id="1182545"/>
    <lineage>
        <taxon>Eukaryota</taxon>
        <taxon>Fungi</taxon>
        <taxon>Dikarya</taxon>
        <taxon>Ascomycota</taxon>
        <taxon>Pezizomycotina</taxon>
        <taxon>Eurotiomycetes</taxon>
        <taxon>Chaetothyriomycetidae</taxon>
        <taxon>Chaetothyriales</taxon>
        <taxon>Herpotrichiellaceae</taxon>
        <taxon>Exophiala</taxon>
    </lineage>
</organism>
<evidence type="ECO:0000313" key="5">
    <source>
        <dbReference type="EMBL" id="KEF58030.1"/>
    </source>
</evidence>
<dbReference type="Gene3D" id="1.10.246.220">
    <property type="match status" value="1"/>
</dbReference>
<dbReference type="InterPro" id="IPR017930">
    <property type="entry name" value="Myb_dom"/>
</dbReference>
<feature type="region of interest" description="Disordered" evidence="2">
    <location>
        <begin position="525"/>
        <end position="557"/>
    </location>
</feature>
<dbReference type="SMART" id="SM00717">
    <property type="entry name" value="SANT"/>
    <property type="match status" value="2"/>
</dbReference>
<feature type="compositionally biased region" description="Low complexity" evidence="2">
    <location>
        <begin position="222"/>
        <end position="241"/>
    </location>
</feature>
<feature type="region of interest" description="Disordered" evidence="2">
    <location>
        <begin position="48"/>
        <end position="73"/>
    </location>
</feature>
<feature type="region of interest" description="Disordered" evidence="2">
    <location>
        <begin position="442"/>
        <end position="511"/>
    </location>
</feature>
<dbReference type="EMBL" id="AMGV01000004">
    <property type="protein sequence ID" value="KEF58030.1"/>
    <property type="molecule type" value="Genomic_DNA"/>
</dbReference>
<protein>
    <recommendedName>
        <fullName evidence="7">Myb-like domain-containing protein</fullName>
    </recommendedName>
</protein>
<name>A0A072PR68_9EURO</name>
<dbReference type="PANTHER" id="PTHR46734">
    <property type="entry name" value="TELOMERIC REPEAT-BINDING FACTOR 1 TERF1"/>
    <property type="match status" value="1"/>
</dbReference>
<feature type="domain" description="Myb-like" evidence="3">
    <location>
        <begin position="278"/>
        <end position="330"/>
    </location>
</feature>
<dbReference type="Proteomes" id="UP000027920">
    <property type="component" value="Unassembled WGS sequence"/>
</dbReference>
<dbReference type="SUPFAM" id="SSF46689">
    <property type="entry name" value="Homeodomain-like"/>
    <property type="match status" value="2"/>
</dbReference>
<feature type="region of interest" description="Disordered" evidence="2">
    <location>
        <begin position="159"/>
        <end position="190"/>
    </location>
</feature>
<evidence type="ECO:0000313" key="6">
    <source>
        <dbReference type="Proteomes" id="UP000027920"/>
    </source>
</evidence>
<dbReference type="VEuPathDB" id="FungiDB:A1O9_05953"/>
<comment type="caution">
    <text evidence="5">The sequence shown here is derived from an EMBL/GenBank/DDBJ whole genome shotgun (WGS) entry which is preliminary data.</text>
</comment>
<dbReference type="InterPro" id="IPR009057">
    <property type="entry name" value="Homeodomain-like_sf"/>
</dbReference>
<feature type="compositionally biased region" description="Basic and acidic residues" evidence="2">
    <location>
        <begin position="159"/>
        <end position="172"/>
    </location>
</feature>
<dbReference type="OrthoDB" id="608866at2759"/>
<accession>A0A072PR68</accession>
<dbReference type="PROSITE" id="PS50090">
    <property type="entry name" value="MYB_LIKE"/>
    <property type="match status" value="2"/>
</dbReference>
<dbReference type="PROSITE" id="PS51294">
    <property type="entry name" value="HTH_MYB"/>
    <property type="match status" value="2"/>
</dbReference>
<feature type="region of interest" description="Disordered" evidence="2">
    <location>
        <begin position="211"/>
        <end position="241"/>
    </location>
</feature>
<dbReference type="AlphaFoldDB" id="A0A072PR68"/>
<dbReference type="PANTHER" id="PTHR46734:SF1">
    <property type="entry name" value="TELOMERIC REPEAT-BINDING FACTOR 1"/>
    <property type="match status" value="1"/>
</dbReference>
<evidence type="ECO:0008006" key="7">
    <source>
        <dbReference type="Google" id="ProtNLM"/>
    </source>
</evidence>
<keyword evidence="6" id="KW-1185">Reference proteome</keyword>
<feature type="domain" description="Myb-like" evidence="3">
    <location>
        <begin position="386"/>
        <end position="440"/>
    </location>
</feature>
<proteinExistence type="predicted"/>
<evidence type="ECO:0000259" key="3">
    <source>
        <dbReference type="PROSITE" id="PS50090"/>
    </source>
</evidence>
<dbReference type="InterPro" id="IPR001005">
    <property type="entry name" value="SANT/Myb"/>
</dbReference>
<reference evidence="5 6" key="1">
    <citation type="submission" date="2013-03" db="EMBL/GenBank/DDBJ databases">
        <title>The Genome Sequence of Exophiala aquamarina CBS 119918.</title>
        <authorList>
            <consortium name="The Broad Institute Genomics Platform"/>
            <person name="Cuomo C."/>
            <person name="de Hoog S."/>
            <person name="Gorbushina A."/>
            <person name="Walker B."/>
            <person name="Young S.K."/>
            <person name="Zeng Q."/>
            <person name="Gargeya S."/>
            <person name="Fitzgerald M."/>
            <person name="Haas B."/>
            <person name="Abouelleil A."/>
            <person name="Allen A.W."/>
            <person name="Alvarado L."/>
            <person name="Arachchi H.M."/>
            <person name="Berlin A.M."/>
            <person name="Chapman S.B."/>
            <person name="Gainer-Dewar J."/>
            <person name="Goldberg J."/>
            <person name="Griggs A."/>
            <person name="Gujja S."/>
            <person name="Hansen M."/>
            <person name="Howarth C."/>
            <person name="Imamovic A."/>
            <person name="Ireland A."/>
            <person name="Larimer J."/>
            <person name="McCowan C."/>
            <person name="Murphy C."/>
            <person name="Pearson M."/>
            <person name="Poon T.W."/>
            <person name="Priest M."/>
            <person name="Roberts A."/>
            <person name="Saif S."/>
            <person name="Shea T."/>
            <person name="Sisk P."/>
            <person name="Sykes S."/>
            <person name="Wortman J."/>
            <person name="Nusbaum C."/>
            <person name="Birren B."/>
        </authorList>
    </citation>
    <scope>NUCLEOTIDE SEQUENCE [LARGE SCALE GENOMIC DNA]</scope>
    <source>
        <strain evidence="5 6">CBS 119918</strain>
    </source>
</reference>
<sequence length="582" mass="64501">MNGITQPLPGLLDTFQFQIPDLPALTDFQIAPLRDPAPTRPANVPLPLEPLTSNLLNNSHHREDNREKRRAPKITPNDVLLAREAKKPHLAISELLEANDGQEILPTQLPSFISLSVVEKSPIQAPTSLEYAHTAAHTAAQKRLRLDTDADHVSLDFIRRLPRPAQKDERQPRPAPLLPAMVTGLHEPPPSAALLPSIDVASRPGVVRTATTSKMHVKDMLTQSDPSTSPPQSSSAPAPSSQEVLLFKNSGTLTTTPPQEAGFAVLDLQHTTSYRDNKPRRARRKWSEEETRDLLAGVKKYGIGKWKQILDDSSFSFCERSSVDLKDRYRVCANNDSFPKSDPPPSRTPSNDDLTNTAQFTSPPNSSTPADEAAPKSPTDHSQPLKQRRKRRAWTALEDENLIKGVAKHGFQWTAIHDDVQLELQHRRATDLRDRIRNRFPDGYKHAESAPLRSEMRKAEKTGAPASTTSSTSYEDGEVPPQQSATSKSQPSTAALTPTSTDTPSRLVNGNNRSTAATVTMLIHNTDHDTEPCSHKSDKEKDKDKDQLPGVTLPSFTLDVDDHMDWEDNRLPPLHEWDDIGL</sequence>
<dbReference type="RefSeq" id="XP_013260620.1">
    <property type="nucleotide sequence ID" value="XM_013405166.1"/>
</dbReference>
<dbReference type="GeneID" id="25280873"/>
<keyword evidence="1" id="KW-0539">Nucleus</keyword>
<feature type="region of interest" description="Disordered" evidence="2">
    <location>
        <begin position="334"/>
        <end position="391"/>
    </location>
</feature>
<evidence type="ECO:0000256" key="1">
    <source>
        <dbReference type="ARBA" id="ARBA00023242"/>
    </source>
</evidence>
<feature type="domain" description="HTH myb-type" evidence="4">
    <location>
        <begin position="386"/>
        <end position="444"/>
    </location>
</feature>
<evidence type="ECO:0000259" key="4">
    <source>
        <dbReference type="PROSITE" id="PS51294"/>
    </source>
</evidence>
<feature type="compositionally biased region" description="Polar residues" evidence="2">
    <location>
        <begin position="481"/>
        <end position="511"/>
    </location>
</feature>
<dbReference type="CDD" id="cd11660">
    <property type="entry name" value="SANT_TRF"/>
    <property type="match status" value="2"/>
</dbReference>
<evidence type="ECO:0000256" key="2">
    <source>
        <dbReference type="SAM" id="MobiDB-lite"/>
    </source>
</evidence>
<gene>
    <name evidence="5" type="ORF">A1O9_05953</name>
</gene>
<dbReference type="InterPro" id="IPR052450">
    <property type="entry name" value="TRBD-Containing_Protein"/>
</dbReference>
<dbReference type="Gene3D" id="1.10.10.60">
    <property type="entry name" value="Homeodomain-like"/>
    <property type="match status" value="1"/>
</dbReference>
<dbReference type="STRING" id="1182545.A0A072PR68"/>
<feature type="compositionally biased region" description="Basic and acidic residues" evidence="2">
    <location>
        <begin position="442"/>
        <end position="461"/>
    </location>
</feature>
<dbReference type="HOGENOM" id="CLU_457811_0_0_1"/>
<feature type="compositionally biased region" description="Polar residues" evidence="2">
    <location>
        <begin position="348"/>
        <end position="369"/>
    </location>
</feature>
<feature type="compositionally biased region" description="Basic and acidic residues" evidence="2">
    <location>
        <begin position="525"/>
        <end position="547"/>
    </location>
</feature>